<sequence length="208" mass="23592">MTLAELIGRFRTLANDKVEPYFWSDDEIAAWLNDALQEAAVRGRLLHRFDAAVPVVLGQAVVALPERVFEVDCVVLERAGARVQLPLLSPEERRLQKDDVDCAVLTDTDLLLFPAAVYDGTLWVSGYRLPVPLVADDDVPEILDFHHVHLLQWVLHQAFAVPDAEVFDAQRSAAAEFEFTRYFGLRPDSDLRRITREDVPQSVKPFWV</sequence>
<gene>
    <name evidence="1" type="ORF">KEBURONENSIS_01966</name>
    <name evidence="2" type="ORF">KEBURONENSIS_01974</name>
</gene>
<reference evidence="2 3" key="2">
    <citation type="submission" date="2017-06" db="EMBL/GenBank/DDBJ databases">
        <authorList>
            <person name="Kim H.J."/>
            <person name="Triplett B.A."/>
        </authorList>
    </citation>
    <scope>NUCLEOTIDE SEQUENCE [LARGE SCALE GENOMIC DNA]</scope>
    <source>
        <strain evidence="2">Kingella_eburonensis</strain>
    </source>
</reference>
<evidence type="ECO:0000313" key="3">
    <source>
        <dbReference type="Proteomes" id="UP000215450"/>
    </source>
</evidence>
<dbReference type="Proteomes" id="UP000215450">
    <property type="component" value="Unassembled WGS sequence"/>
</dbReference>
<dbReference type="AlphaFoldDB" id="A0A238HHM1"/>
<evidence type="ECO:0000313" key="2">
    <source>
        <dbReference type="EMBL" id="SNB81879.1"/>
    </source>
</evidence>
<keyword evidence="3" id="KW-1185">Reference proteome</keyword>
<proteinExistence type="predicted"/>
<name>A0A238HHM1_9NEIS</name>
<dbReference type="OrthoDB" id="6880023at2"/>
<protein>
    <submittedName>
        <fullName evidence="1">Uncharacterized protein</fullName>
    </submittedName>
</protein>
<dbReference type="InterPro" id="IPR056209">
    <property type="entry name" value="SU10_adaptor"/>
</dbReference>
<dbReference type="Pfam" id="PF24175">
    <property type="entry name" value="SU10_adaptor"/>
    <property type="match status" value="1"/>
</dbReference>
<dbReference type="EMBL" id="FXUV02000059">
    <property type="protein sequence ID" value="SNB81879.1"/>
    <property type="molecule type" value="Genomic_DNA"/>
</dbReference>
<dbReference type="RefSeq" id="WP_095063274.1">
    <property type="nucleotide sequence ID" value="NZ_FXUV02000059.1"/>
</dbReference>
<dbReference type="EMBL" id="FXUV01000055">
    <property type="protein sequence ID" value="SMQ13300.1"/>
    <property type="molecule type" value="Genomic_DNA"/>
</dbReference>
<accession>A0A238HHM1</accession>
<organism evidence="1">
    <name type="scientific">Kingella negevensis</name>
    <dbReference type="NCBI Taxonomy" id="1522312"/>
    <lineage>
        <taxon>Bacteria</taxon>
        <taxon>Pseudomonadati</taxon>
        <taxon>Pseudomonadota</taxon>
        <taxon>Betaproteobacteria</taxon>
        <taxon>Neisseriales</taxon>
        <taxon>Neisseriaceae</taxon>
        <taxon>Kingella</taxon>
    </lineage>
</organism>
<reference evidence="1" key="1">
    <citation type="submission" date="2017-05" db="EMBL/GenBank/DDBJ databases">
        <authorList>
            <person name="Song R."/>
            <person name="Chenine A.L."/>
            <person name="Ruprecht R.M."/>
        </authorList>
    </citation>
    <scope>NUCLEOTIDE SEQUENCE</scope>
    <source>
        <strain evidence="1">Kingella_eburonensis</strain>
    </source>
</reference>
<evidence type="ECO:0000313" key="1">
    <source>
        <dbReference type="EMBL" id="SMQ13300.1"/>
    </source>
</evidence>